<evidence type="ECO:0000313" key="3">
    <source>
        <dbReference type="Proteomes" id="UP000694563"/>
    </source>
</evidence>
<sequence length="97" mass="10375">MKKYSNFMTIRRTLLTKILVRTRKEGAVAAGSRPALTTRGQRELGSCQFQPGVSCTGWEGGSRRPDVSRSHPEPSESAEAPGTGRAPGAALKGYANL</sequence>
<name>A0A8C3U5F2_CATUS</name>
<keyword evidence="3" id="KW-1185">Reference proteome</keyword>
<dbReference type="Ensembl" id="ENSCUST00005009892.1">
    <property type="protein sequence ID" value="ENSCUSP00005009506.1"/>
    <property type="gene ID" value="ENSCUSG00005006054.1"/>
</dbReference>
<dbReference type="Proteomes" id="UP000694563">
    <property type="component" value="Chromosome 1"/>
</dbReference>
<dbReference type="AlphaFoldDB" id="A0A8C3U5F2"/>
<feature type="compositionally biased region" description="Basic and acidic residues" evidence="1">
    <location>
        <begin position="61"/>
        <end position="74"/>
    </location>
</feature>
<evidence type="ECO:0000256" key="1">
    <source>
        <dbReference type="SAM" id="MobiDB-lite"/>
    </source>
</evidence>
<feature type="region of interest" description="Disordered" evidence="1">
    <location>
        <begin position="55"/>
        <end position="97"/>
    </location>
</feature>
<reference evidence="2" key="2">
    <citation type="submission" date="2025-08" db="UniProtKB">
        <authorList>
            <consortium name="Ensembl"/>
        </authorList>
    </citation>
    <scope>IDENTIFICATION</scope>
</reference>
<reference evidence="2" key="3">
    <citation type="submission" date="2025-09" db="UniProtKB">
        <authorList>
            <consortium name="Ensembl"/>
        </authorList>
    </citation>
    <scope>IDENTIFICATION</scope>
</reference>
<accession>A0A8C3U5F2</accession>
<evidence type="ECO:0000313" key="2">
    <source>
        <dbReference type="Ensembl" id="ENSCUSP00005009506.1"/>
    </source>
</evidence>
<protein>
    <submittedName>
        <fullName evidence="2">Uncharacterized protein</fullName>
    </submittedName>
</protein>
<organism evidence="2 3">
    <name type="scientific">Catharus ustulatus</name>
    <name type="common">Russet-backed thrush</name>
    <name type="synonym">Hylocichla ustulatus</name>
    <dbReference type="NCBI Taxonomy" id="91951"/>
    <lineage>
        <taxon>Eukaryota</taxon>
        <taxon>Metazoa</taxon>
        <taxon>Chordata</taxon>
        <taxon>Craniata</taxon>
        <taxon>Vertebrata</taxon>
        <taxon>Euteleostomi</taxon>
        <taxon>Archelosauria</taxon>
        <taxon>Archosauria</taxon>
        <taxon>Dinosauria</taxon>
        <taxon>Saurischia</taxon>
        <taxon>Theropoda</taxon>
        <taxon>Coelurosauria</taxon>
        <taxon>Aves</taxon>
        <taxon>Neognathae</taxon>
        <taxon>Neoaves</taxon>
        <taxon>Telluraves</taxon>
        <taxon>Australaves</taxon>
        <taxon>Passeriformes</taxon>
        <taxon>Turdidae</taxon>
        <taxon>Catharus</taxon>
    </lineage>
</organism>
<reference evidence="2" key="1">
    <citation type="submission" date="2020-10" db="EMBL/GenBank/DDBJ databases">
        <title>Catharus ustulatus (Swainson's thrush) genome, bCatUst1, primary haplotype v2.</title>
        <authorList>
            <person name="Delmore K."/>
            <person name="Vafadar M."/>
            <person name="Formenti G."/>
            <person name="Chow W."/>
            <person name="Pelan S."/>
            <person name="Howe K."/>
            <person name="Rhie A."/>
            <person name="Mountcastle J."/>
            <person name="Haase B."/>
            <person name="Fedrigo O."/>
            <person name="Jarvis E.D."/>
        </authorList>
    </citation>
    <scope>NUCLEOTIDE SEQUENCE [LARGE SCALE GENOMIC DNA]</scope>
</reference>
<proteinExistence type="predicted"/>